<dbReference type="Gene3D" id="2.40.10.350">
    <property type="entry name" value="Rod shape-determining protein MreC, domain 2"/>
    <property type="match status" value="1"/>
</dbReference>
<keyword evidence="6" id="KW-0175">Coiled coil</keyword>
<dbReference type="PIRSF" id="PIRSF038471">
    <property type="entry name" value="MreC"/>
    <property type="match status" value="1"/>
</dbReference>
<evidence type="ECO:0000259" key="8">
    <source>
        <dbReference type="Pfam" id="PF04085"/>
    </source>
</evidence>
<evidence type="ECO:0000256" key="4">
    <source>
        <dbReference type="ARBA" id="ARBA00032089"/>
    </source>
</evidence>
<keyword evidence="10" id="KW-1185">Reference proteome</keyword>
<evidence type="ECO:0000256" key="7">
    <source>
        <dbReference type="SAM" id="MobiDB-lite"/>
    </source>
</evidence>
<protein>
    <recommendedName>
        <fullName evidence="2 5">Cell shape-determining protein MreC</fullName>
    </recommendedName>
    <alternativeName>
        <fullName evidence="4 5">Cell shape protein MreC</fullName>
    </alternativeName>
</protein>
<name>A0A364NS24_9GAMM</name>
<feature type="coiled-coil region" evidence="6">
    <location>
        <begin position="83"/>
        <end position="113"/>
    </location>
</feature>
<dbReference type="InterPro" id="IPR055342">
    <property type="entry name" value="MreC_beta-barrel_core"/>
</dbReference>
<dbReference type="InterPro" id="IPR007221">
    <property type="entry name" value="MreC"/>
</dbReference>
<dbReference type="EMBL" id="QKRX01000001">
    <property type="protein sequence ID" value="RAU19677.1"/>
    <property type="molecule type" value="Genomic_DNA"/>
</dbReference>
<reference evidence="9 10" key="1">
    <citation type="submission" date="2018-06" db="EMBL/GenBank/DDBJ databases">
        <title>Nitrincola tibetense sp. nov., isolated from Lake XuguoCo on Tibetan Plateau.</title>
        <authorList>
            <person name="Xing P."/>
        </authorList>
    </citation>
    <scope>NUCLEOTIDE SEQUENCE [LARGE SCALE GENOMIC DNA]</scope>
    <source>
        <strain evidence="10">xg18</strain>
    </source>
</reference>
<dbReference type="PANTHER" id="PTHR34138:SF1">
    <property type="entry name" value="CELL SHAPE-DETERMINING PROTEIN MREC"/>
    <property type="match status" value="1"/>
</dbReference>
<dbReference type="Proteomes" id="UP000250744">
    <property type="component" value="Unassembled WGS sequence"/>
</dbReference>
<organism evidence="9 10">
    <name type="scientific">Nitrincola tibetensis</name>
    <dbReference type="NCBI Taxonomy" id="2219697"/>
    <lineage>
        <taxon>Bacteria</taxon>
        <taxon>Pseudomonadati</taxon>
        <taxon>Pseudomonadota</taxon>
        <taxon>Gammaproteobacteria</taxon>
        <taxon>Oceanospirillales</taxon>
        <taxon>Oceanospirillaceae</taxon>
        <taxon>Nitrincola</taxon>
    </lineage>
</organism>
<gene>
    <name evidence="9" type="ORF">DN062_00920</name>
</gene>
<feature type="region of interest" description="Disordered" evidence="7">
    <location>
        <begin position="274"/>
        <end position="300"/>
    </location>
</feature>
<proteinExistence type="inferred from homology"/>
<feature type="domain" description="Rod shape-determining protein MreC beta-barrel core" evidence="8">
    <location>
        <begin position="120"/>
        <end position="265"/>
    </location>
</feature>
<dbReference type="InterPro" id="IPR042175">
    <property type="entry name" value="Cell/Rod_MreC_2"/>
</dbReference>
<evidence type="ECO:0000256" key="3">
    <source>
        <dbReference type="ARBA" id="ARBA00022960"/>
    </source>
</evidence>
<dbReference type="GO" id="GO:0005886">
    <property type="term" value="C:plasma membrane"/>
    <property type="evidence" value="ECO:0007669"/>
    <property type="project" value="TreeGrafter"/>
</dbReference>
<dbReference type="GO" id="GO:0008360">
    <property type="term" value="P:regulation of cell shape"/>
    <property type="evidence" value="ECO:0007669"/>
    <property type="project" value="UniProtKB-KW"/>
</dbReference>
<accession>A0A364NS24</accession>
<sequence length="300" mass="33212">MFRGKNPLALFIFLLVLALGIIVADLNSSKMKEGRVYLSLLITPLQWLVDLPSRGADRLSDLFVDRATLIRDNEHLRSEALELHRKSQLMAALLEENRQLRDLLNATERLEADVMAAELIGVNPDPFLHEVILNRGFEDGLYIGQPVIDAGGIMGQVLSLAHYTSRVMLITDARTAVPVEVVRNGFRSIALGKGVLGELELSHVPDTADIQEGDMLVTSGLGGRFPRGYPVAVVSEVIRDPGRPFTLVKATPAARLDRSRQLLLVDYRHSSPEHRMAREAQAQVSLEQIPSEENVESVDE</sequence>
<evidence type="ECO:0000256" key="5">
    <source>
        <dbReference type="PIRNR" id="PIRNR038471"/>
    </source>
</evidence>
<dbReference type="Pfam" id="PF04085">
    <property type="entry name" value="MreC"/>
    <property type="match status" value="1"/>
</dbReference>
<comment type="caution">
    <text evidence="9">The sequence shown here is derived from an EMBL/GenBank/DDBJ whole genome shotgun (WGS) entry which is preliminary data.</text>
</comment>
<dbReference type="InterPro" id="IPR042177">
    <property type="entry name" value="Cell/Rod_1"/>
</dbReference>
<evidence type="ECO:0000256" key="6">
    <source>
        <dbReference type="SAM" id="Coils"/>
    </source>
</evidence>
<evidence type="ECO:0000256" key="2">
    <source>
        <dbReference type="ARBA" id="ARBA00013855"/>
    </source>
</evidence>
<dbReference type="PANTHER" id="PTHR34138">
    <property type="entry name" value="CELL SHAPE-DETERMINING PROTEIN MREC"/>
    <property type="match status" value="1"/>
</dbReference>
<comment type="similarity">
    <text evidence="1 5">Belongs to the MreC family.</text>
</comment>
<evidence type="ECO:0000313" key="10">
    <source>
        <dbReference type="Proteomes" id="UP000250744"/>
    </source>
</evidence>
<dbReference type="Gene3D" id="2.40.10.340">
    <property type="entry name" value="Rod shape-determining protein MreC, domain 1"/>
    <property type="match status" value="1"/>
</dbReference>
<evidence type="ECO:0000256" key="1">
    <source>
        <dbReference type="ARBA" id="ARBA00009369"/>
    </source>
</evidence>
<dbReference type="NCBIfam" id="TIGR00219">
    <property type="entry name" value="mreC"/>
    <property type="match status" value="1"/>
</dbReference>
<keyword evidence="3 5" id="KW-0133">Cell shape</keyword>
<comment type="function">
    <text evidence="5">Involved in formation and maintenance of cell shape.</text>
</comment>
<evidence type="ECO:0000313" key="9">
    <source>
        <dbReference type="EMBL" id="RAU19677.1"/>
    </source>
</evidence>
<dbReference type="OrthoDB" id="9808025at2"/>
<dbReference type="AlphaFoldDB" id="A0A364NS24"/>